<evidence type="ECO:0000259" key="8">
    <source>
        <dbReference type="PROSITE" id="PS51329"/>
    </source>
</evidence>
<comment type="similarity">
    <text evidence="2">Belongs to the TBCC family.</text>
</comment>
<dbReference type="InterPro" id="IPR027684">
    <property type="entry name" value="TBCC"/>
</dbReference>
<evidence type="ECO:0000256" key="6">
    <source>
        <dbReference type="ARBA" id="ARBA00026055"/>
    </source>
</evidence>
<dbReference type="EMBL" id="GDJX01002430">
    <property type="protein sequence ID" value="JAT65506.1"/>
    <property type="molecule type" value="Transcribed_RNA"/>
</dbReference>
<reference evidence="9" key="1">
    <citation type="submission" date="2015-07" db="EMBL/GenBank/DDBJ databases">
        <title>Transcriptome Assembly of Anthurium amnicola.</title>
        <authorList>
            <person name="Suzuki J."/>
        </authorList>
    </citation>
    <scope>NUCLEOTIDE SEQUENCE</scope>
</reference>
<dbReference type="InterPro" id="IPR017901">
    <property type="entry name" value="C-CAP_CF_C-like"/>
</dbReference>
<evidence type="ECO:0000256" key="7">
    <source>
        <dbReference type="SAM" id="MobiDB-lite"/>
    </source>
</evidence>
<comment type="subunit">
    <text evidence="6">Supercomplex made of cofactors A to E. Cofactors A and D function by capturing and stabilizing tubulin in a quasi-native conformation. Cofactor E binds to the cofactor D-tubulin complex; interaction with cofactor C then causes the release of tubulin polypeptides that are committed to the native state.</text>
</comment>
<protein>
    <submittedName>
        <fullName evidence="9">Tubulin-specific chaperone C</fullName>
    </submittedName>
</protein>
<dbReference type="GO" id="GO:0007023">
    <property type="term" value="P:post-chaperonin tubulin folding pathway"/>
    <property type="evidence" value="ECO:0007669"/>
    <property type="project" value="InterPro"/>
</dbReference>
<organism evidence="9">
    <name type="scientific">Anthurium amnicola</name>
    <dbReference type="NCBI Taxonomy" id="1678845"/>
    <lineage>
        <taxon>Eukaryota</taxon>
        <taxon>Viridiplantae</taxon>
        <taxon>Streptophyta</taxon>
        <taxon>Embryophyta</taxon>
        <taxon>Tracheophyta</taxon>
        <taxon>Spermatophyta</taxon>
        <taxon>Magnoliopsida</taxon>
        <taxon>Liliopsida</taxon>
        <taxon>Araceae</taxon>
        <taxon>Pothoideae</taxon>
        <taxon>Potheae</taxon>
        <taxon>Anthurium</taxon>
    </lineage>
</organism>
<dbReference type="FunFam" id="2.160.20.70:FF:000009">
    <property type="entry name" value="Tubulin-folding cofactor C"/>
    <property type="match status" value="1"/>
</dbReference>
<name>A0A1D1ZEZ3_9ARAE</name>
<evidence type="ECO:0000256" key="5">
    <source>
        <dbReference type="ARBA" id="ARBA00023186"/>
    </source>
</evidence>
<feature type="region of interest" description="Disordered" evidence="7">
    <location>
        <begin position="1"/>
        <end position="82"/>
    </location>
</feature>
<dbReference type="GO" id="GO:0005737">
    <property type="term" value="C:cytoplasm"/>
    <property type="evidence" value="ECO:0007669"/>
    <property type="project" value="UniProtKB-SubCell"/>
</dbReference>
<dbReference type="Gene3D" id="1.20.58.1250">
    <property type="entry name" value="Tubulin Binding Cofactor C, N-terminal domain"/>
    <property type="match status" value="1"/>
</dbReference>
<feature type="non-terminal residue" evidence="9">
    <location>
        <position position="1"/>
    </location>
</feature>
<dbReference type="Gene3D" id="2.160.20.70">
    <property type="match status" value="1"/>
</dbReference>
<dbReference type="InterPro" id="IPR006599">
    <property type="entry name" value="CARP_motif"/>
</dbReference>
<keyword evidence="3" id="KW-0963">Cytoplasm</keyword>
<evidence type="ECO:0000313" key="9">
    <source>
        <dbReference type="EMBL" id="JAT65506.1"/>
    </source>
</evidence>
<dbReference type="InterPro" id="IPR012945">
    <property type="entry name" value="Tubulin-bd_cofactor_C_dom"/>
</dbReference>
<dbReference type="PANTHER" id="PTHR15139">
    <property type="entry name" value="TUBULIN FOLDING COFACTOR C"/>
    <property type="match status" value="1"/>
</dbReference>
<keyword evidence="5" id="KW-0143">Chaperone</keyword>
<evidence type="ECO:0000256" key="2">
    <source>
        <dbReference type="ARBA" id="ARBA00008848"/>
    </source>
</evidence>
<dbReference type="Pfam" id="PF16752">
    <property type="entry name" value="TBCC_N"/>
    <property type="match status" value="1"/>
</dbReference>
<evidence type="ECO:0000256" key="4">
    <source>
        <dbReference type="ARBA" id="ARBA00022990"/>
    </source>
</evidence>
<evidence type="ECO:0000256" key="3">
    <source>
        <dbReference type="ARBA" id="ARBA00022490"/>
    </source>
</evidence>
<gene>
    <name evidence="9" type="primary">Tbcc_2</name>
    <name evidence="9" type="ORF">g.36429</name>
</gene>
<dbReference type="PROSITE" id="PS51329">
    <property type="entry name" value="C_CAP_COFACTOR_C"/>
    <property type="match status" value="1"/>
</dbReference>
<dbReference type="Pfam" id="PF07986">
    <property type="entry name" value="TBCC"/>
    <property type="match status" value="1"/>
</dbReference>
<dbReference type="AlphaFoldDB" id="A0A1D1ZEZ3"/>
<feature type="domain" description="C-CAP/cofactor C-like" evidence="8">
    <location>
        <begin position="213"/>
        <end position="376"/>
    </location>
</feature>
<comment type="subcellular location">
    <subcellularLocation>
        <location evidence="1">Cytoplasm</location>
    </subcellularLocation>
</comment>
<feature type="compositionally biased region" description="Low complexity" evidence="7">
    <location>
        <begin position="9"/>
        <end position="21"/>
    </location>
</feature>
<dbReference type="GO" id="GO:0007021">
    <property type="term" value="P:tubulin complex assembly"/>
    <property type="evidence" value="ECO:0007669"/>
    <property type="project" value="TreeGrafter"/>
</dbReference>
<feature type="compositionally biased region" description="Low complexity" evidence="7">
    <location>
        <begin position="69"/>
        <end position="78"/>
    </location>
</feature>
<dbReference type="InterPro" id="IPR031925">
    <property type="entry name" value="TBCC_N"/>
</dbReference>
<proteinExistence type="inferred from homology"/>
<dbReference type="SMART" id="SM00673">
    <property type="entry name" value="CARP"/>
    <property type="match status" value="2"/>
</dbReference>
<dbReference type="InterPro" id="IPR038397">
    <property type="entry name" value="TBCC_N_sf"/>
</dbReference>
<dbReference type="InterPro" id="IPR016098">
    <property type="entry name" value="CAP/MinC_C"/>
</dbReference>
<keyword evidence="4" id="KW-0007">Acetylation</keyword>
<dbReference type="PANTHER" id="PTHR15139:SF0">
    <property type="entry name" value="TUBULIN-SPECIFIC CHAPERONE C"/>
    <property type="match status" value="1"/>
</dbReference>
<sequence>RQEGSRAGSPPSFLPLSRSRLPPSPPTMDEHVPAVPDQCPLPSKTLDPTAAQRKHAAMLERLSNRPHKSSSSSSSVPAASPPPFESVQAFLHRFSDARRAVEVDIERCRLHHRQGQGPPGSDPRQDLERVSAAVSDLEKLVAENSYFLPSYEVRTSLKSLSDLKDSLEKASTELLPRKRFAFRNRPTGGRGDPIDSVSRKVEAIRVSDEETIPPSNEISGDGSKLAVQDSPGFRSIRGDLLVKDFRVSEEGMREGQGDFSLCDLESCRVYLSGRCRALFIHRLKNCRVFVGPVLGSILIEEVENCTFLLASHQIRIHQARVTDFYLRVRSRPIIEDTSGVRFAPYVMNYEGLEGELRDSGLGEETGNWANVDDFGWLRAVQSPNWCVLPEEERMGDIDISDSLKYG</sequence>
<evidence type="ECO:0000256" key="1">
    <source>
        <dbReference type="ARBA" id="ARBA00004496"/>
    </source>
</evidence>
<dbReference type="GO" id="GO:0015631">
    <property type="term" value="F:tubulin binding"/>
    <property type="evidence" value="ECO:0007669"/>
    <property type="project" value="InterPro"/>
</dbReference>
<accession>A0A1D1ZEZ3</accession>